<dbReference type="Proteomes" id="UP000722791">
    <property type="component" value="Unassembled WGS sequence"/>
</dbReference>
<name>A0A8J4GJN0_9CHLO</name>
<reference evidence="1" key="1">
    <citation type="journal article" date="2021" name="Proc. Natl. Acad. Sci. U.S.A.">
        <title>Three genomes in the algal genus Volvox reveal the fate of a haploid sex-determining region after a transition to homothallism.</title>
        <authorList>
            <person name="Yamamoto K."/>
            <person name="Hamaji T."/>
            <person name="Kawai-Toyooka H."/>
            <person name="Matsuzaki R."/>
            <person name="Takahashi F."/>
            <person name="Nishimura Y."/>
            <person name="Kawachi M."/>
            <person name="Noguchi H."/>
            <person name="Minakuchi Y."/>
            <person name="Umen J.G."/>
            <person name="Toyoda A."/>
            <person name="Nozaki H."/>
        </authorList>
    </citation>
    <scope>NUCLEOTIDE SEQUENCE</scope>
    <source>
        <strain evidence="1">NIES-3785</strain>
    </source>
</reference>
<dbReference type="AlphaFoldDB" id="A0A8J4GJN0"/>
<protein>
    <submittedName>
        <fullName evidence="1">Uncharacterized protein</fullName>
    </submittedName>
</protein>
<gene>
    <name evidence="1" type="ORF">Vretimale_12431</name>
</gene>
<dbReference type="EMBL" id="BNCQ01000027">
    <property type="protein sequence ID" value="GIM08428.1"/>
    <property type="molecule type" value="Genomic_DNA"/>
</dbReference>
<comment type="caution">
    <text evidence="1">The sequence shown here is derived from an EMBL/GenBank/DDBJ whole genome shotgun (WGS) entry which is preliminary data.</text>
</comment>
<sequence length="119" mass="12662">MASSSEHITSPYSLASQLAVQVGRHLSAVIQTTGQEQHTIGAIPLVEVDRATLAAQPALGRLARRLDHLGRAGALLGRGRSGGLLEQSLDLHLDWLLLEVDKKRRAAQVISAIDASAIK</sequence>
<feature type="non-terminal residue" evidence="1">
    <location>
        <position position="119"/>
    </location>
</feature>
<evidence type="ECO:0000313" key="1">
    <source>
        <dbReference type="EMBL" id="GIM08428.1"/>
    </source>
</evidence>
<accession>A0A8J4GJN0</accession>
<evidence type="ECO:0000313" key="2">
    <source>
        <dbReference type="Proteomes" id="UP000722791"/>
    </source>
</evidence>
<proteinExistence type="predicted"/>
<organism evidence="1 2">
    <name type="scientific">Volvox reticuliferus</name>
    <dbReference type="NCBI Taxonomy" id="1737510"/>
    <lineage>
        <taxon>Eukaryota</taxon>
        <taxon>Viridiplantae</taxon>
        <taxon>Chlorophyta</taxon>
        <taxon>core chlorophytes</taxon>
        <taxon>Chlorophyceae</taxon>
        <taxon>CS clade</taxon>
        <taxon>Chlamydomonadales</taxon>
        <taxon>Volvocaceae</taxon>
        <taxon>Volvox</taxon>
    </lineage>
</organism>